<evidence type="ECO:0000313" key="1">
    <source>
        <dbReference type="EMBL" id="TCS75386.1"/>
    </source>
</evidence>
<dbReference type="RefSeq" id="WP_132551682.1">
    <property type="nucleotide sequence ID" value="NZ_SMAA01000032.1"/>
</dbReference>
<gene>
    <name evidence="1" type="ORF">EDC37_1326</name>
</gene>
<accession>A0A4R3K1E2</accession>
<proteinExistence type="predicted"/>
<reference evidence="1 2" key="1">
    <citation type="submission" date="2019-03" db="EMBL/GenBank/DDBJ databases">
        <title>Genomic Encyclopedia of Type Strains, Phase IV (KMG-IV): sequencing the most valuable type-strain genomes for metagenomic binning, comparative biology and taxonomic classification.</title>
        <authorList>
            <person name="Goeker M."/>
        </authorList>
    </citation>
    <scope>NUCLEOTIDE SEQUENCE [LARGE SCALE GENOMIC DNA]</scope>
    <source>
        <strain evidence="1 2">DSM 20467</strain>
    </source>
</reference>
<sequence length="117" mass="13753">MMEAKISRDFLKEYIKQAFEILTTAIDKKNDAFLHPDKEHWSAYIDKAIIDNEWNEYILSSNLIVADIIALKKWFKSIQQLISASKNPNNDFGENKYSDCIRRLNNDSNVKRILEEL</sequence>
<organism evidence="1 2">
    <name type="scientific">Pectinatus cerevisiiphilus</name>
    <dbReference type="NCBI Taxonomy" id="86956"/>
    <lineage>
        <taxon>Bacteria</taxon>
        <taxon>Bacillati</taxon>
        <taxon>Bacillota</taxon>
        <taxon>Negativicutes</taxon>
        <taxon>Selenomonadales</taxon>
        <taxon>Selenomonadaceae</taxon>
        <taxon>Pectinatus</taxon>
    </lineage>
</organism>
<dbReference type="Proteomes" id="UP000295188">
    <property type="component" value="Unassembled WGS sequence"/>
</dbReference>
<keyword evidence="2" id="KW-1185">Reference proteome</keyword>
<dbReference type="AlphaFoldDB" id="A0A4R3K1E2"/>
<comment type="caution">
    <text evidence="1">The sequence shown here is derived from an EMBL/GenBank/DDBJ whole genome shotgun (WGS) entry which is preliminary data.</text>
</comment>
<evidence type="ECO:0000313" key="2">
    <source>
        <dbReference type="Proteomes" id="UP000295188"/>
    </source>
</evidence>
<protein>
    <submittedName>
        <fullName evidence="1">Uncharacterized protein</fullName>
    </submittedName>
</protein>
<dbReference type="EMBL" id="SMAA01000032">
    <property type="protein sequence ID" value="TCS75386.1"/>
    <property type="molecule type" value="Genomic_DNA"/>
</dbReference>
<name>A0A4R3K1E2_9FIRM</name>